<dbReference type="InterPro" id="IPR047596">
    <property type="entry name" value="OMPdecase_bac"/>
</dbReference>
<evidence type="ECO:0000256" key="12">
    <source>
        <dbReference type="RuleBase" id="RU000512"/>
    </source>
</evidence>
<dbReference type="NCBIfam" id="NF001273">
    <property type="entry name" value="PRK00230.1"/>
    <property type="match status" value="1"/>
</dbReference>
<gene>
    <name evidence="9" type="primary">pyrF</name>
    <name evidence="14" type="ORF">DFR30_1354</name>
</gene>
<evidence type="ECO:0000256" key="2">
    <source>
        <dbReference type="ARBA" id="ARBA00004861"/>
    </source>
</evidence>
<dbReference type="GO" id="GO:0004590">
    <property type="term" value="F:orotidine-5'-phosphate decarboxylase activity"/>
    <property type="evidence" value="ECO:0007669"/>
    <property type="project" value="UniProtKB-UniRule"/>
</dbReference>
<dbReference type="Pfam" id="PF00215">
    <property type="entry name" value="OMPdecase"/>
    <property type="match status" value="1"/>
</dbReference>
<dbReference type="SMART" id="SM00934">
    <property type="entry name" value="OMPdecase"/>
    <property type="match status" value="1"/>
</dbReference>
<dbReference type="InterPro" id="IPR013785">
    <property type="entry name" value="Aldolase_TIM"/>
</dbReference>
<comment type="caution">
    <text evidence="14">The sequence shown here is derived from an EMBL/GenBank/DDBJ whole genome shotgun (WGS) entry which is preliminary data.</text>
</comment>
<dbReference type="UniPathway" id="UPA00070">
    <property type="reaction ID" value="UER00120"/>
</dbReference>
<dbReference type="GO" id="GO:0005829">
    <property type="term" value="C:cytosol"/>
    <property type="evidence" value="ECO:0007669"/>
    <property type="project" value="TreeGrafter"/>
</dbReference>
<comment type="similarity">
    <text evidence="8 9">Belongs to the OMP decarboxylase family. Type 1 subfamily.</text>
</comment>
<dbReference type="Proteomes" id="UP000295707">
    <property type="component" value="Unassembled WGS sequence"/>
</dbReference>
<feature type="active site" description="For OMPdecase activity" evidence="10">
    <location>
        <position position="67"/>
    </location>
</feature>
<feature type="binding site" evidence="9 11">
    <location>
        <position position="217"/>
    </location>
    <ligand>
        <name>substrate</name>
    </ligand>
</feature>
<feature type="active site" description="For OMPdecase activity" evidence="10">
    <location>
        <position position="70"/>
    </location>
</feature>
<dbReference type="PROSITE" id="PS00156">
    <property type="entry name" value="OMPDECASE"/>
    <property type="match status" value="1"/>
</dbReference>
<dbReference type="InterPro" id="IPR011060">
    <property type="entry name" value="RibuloseP-bd_barrel"/>
</dbReference>
<keyword evidence="15" id="KW-1185">Reference proteome</keyword>
<feature type="binding site" evidence="9 11">
    <location>
        <position position="196"/>
    </location>
    <ligand>
        <name>substrate</name>
    </ligand>
</feature>
<organism evidence="14 15">
    <name type="scientific">Thiogranum longum</name>
    <dbReference type="NCBI Taxonomy" id="1537524"/>
    <lineage>
        <taxon>Bacteria</taxon>
        <taxon>Pseudomonadati</taxon>
        <taxon>Pseudomonadota</taxon>
        <taxon>Gammaproteobacteria</taxon>
        <taxon>Chromatiales</taxon>
        <taxon>Ectothiorhodospiraceae</taxon>
        <taxon>Thiogranum</taxon>
    </lineage>
</organism>
<feature type="binding site" evidence="9 11">
    <location>
        <position position="16"/>
    </location>
    <ligand>
        <name>substrate</name>
    </ligand>
</feature>
<feature type="binding site" evidence="9 11">
    <location>
        <position position="38"/>
    </location>
    <ligand>
        <name>substrate</name>
    </ligand>
</feature>
<comment type="function">
    <text evidence="1 9">Catalyzes the decarboxylation of orotidine 5'-monophosphate (OMP) to uridine 5'-monophosphate (UMP).</text>
</comment>
<comment type="catalytic activity">
    <reaction evidence="7 9 12">
        <text>orotidine 5'-phosphate + H(+) = UMP + CO2</text>
        <dbReference type="Rhea" id="RHEA:11596"/>
        <dbReference type="ChEBI" id="CHEBI:15378"/>
        <dbReference type="ChEBI" id="CHEBI:16526"/>
        <dbReference type="ChEBI" id="CHEBI:57538"/>
        <dbReference type="ChEBI" id="CHEBI:57865"/>
        <dbReference type="EC" id="4.1.1.23"/>
    </reaction>
</comment>
<sequence>MSSNLMDGPRVIVALDFPDGPTALKFVQQLPPGSCRLKVGKELFTSAGPELVRQLVAMGHDVFLDLKFHDIPNTVARACGAAAQLGVWMMNVHASGGRRMMEAAAAALKDCDGERKPLLIGVTVLTSMGAEDLAEIGVNVEPAAQVERLAQLAKVSGLDGVVCSPREAGQLRAQLGDDFVLVTPGVRPAGASKDDQTRVMTPADAIRDGAGYLVIGRPVTQATDPVSALEAINAEIQGIVQGT</sequence>
<feature type="binding site" evidence="9 11">
    <location>
        <position position="187"/>
    </location>
    <ligand>
        <name>substrate</name>
    </ligand>
</feature>
<feature type="active site" description="Proton donor" evidence="9">
    <location>
        <position position="67"/>
    </location>
</feature>
<feature type="domain" description="Orotidine 5'-phosphate decarboxylase" evidence="13">
    <location>
        <begin position="10"/>
        <end position="232"/>
    </location>
</feature>
<feature type="binding site" evidence="9">
    <location>
        <begin position="65"/>
        <end position="74"/>
    </location>
    <ligand>
        <name>substrate</name>
    </ligand>
</feature>
<evidence type="ECO:0000256" key="6">
    <source>
        <dbReference type="ARBA" id="ARBA00023239"/>
    </source>
</evidence>
<evidence type="ECO:0000259" key="13">
    <source>
        <dbReference type="SMART" id="SM00934"/>
    </source>
</evidence>
<dbReference type="HAMAP" id="MF_01200_B">
    <property type="entry name" value="OMPdecase_type1_B"/>
    <property type="match status" value="1"/>
</dbReference>
<protein>
    <recommendedName>
        <fullName evidence="9">Orotidine 5'-phosphate decarboxylase</fullName>
        <ecNumber evidence="9">4.1.1.23</ecNumber>
    </recommendedName>
    <alternativeName>
        <fullName evidence="9">OMP decarboxylase</fullName>
        <shortName evidence="9">OMPDCase</shortName>
        <shortName evidence="9">OMPdecase</shortName>
    </alternativeName>
</protein>
<feature type="binding site" evidence="9 11">
    <location>
        <position position="216"/>
    </location>
    <ligand>
        <name>substrate</name>
    </ligand>
</feature>
<evidence type="ECO:0000256" key="5">
    <source>
        <dbReference type="ARBA" id="ARBA00022975"/>
    </source>
</evidence>
<evidence type="ECO:0000256" key="10">
    <source>
        <dbReference type="PIRSR" id="PIRSR614732-1"/>
    </source>
</evidence>
<evidence type="ECO:0000256" key="1">
    <source>
        <dbReference type="ARBA" id="ARBA00002356"/>
    </source>
</evidence>
<feature type="active site" description="For OMPdecase activity" evidence="10">
    <location>
        <position position="65"/>
    </location>
</feature>
<evidence type="ECO:0000256" key="9">
    <source>
        <dbReference type="HAMAP-Rule" id="MF_01200"/>
    </source>
</evidence>
<dbReference type="FunFam" id="3.20.20.70:FF:000015">
    <property type="entry name" value="Orotidine 5'-phosphate decarboxylase"/>
    <property type="match status" value="1"/>
</dbReference>
<feature type="binding site" evidence="9 11">
    <location>
        <position position="126"/>
    </location>
    <ligand>
        <name>substrate</name>
    </ligand>
</feature>
<evidence type="ECO:0000256" key="11">
    <source>
        <dbReference type="PIRSR" id="PIRSR614732-2"/>
    </source>
</evidence>
<keyword evidence="6 9" id="KW-0456">Lyase</keyword>
<name>A0A4R1HCU6_9GAMM</name>
<dbReference type="GO" id="GO:0044205">
    <property type="term" value="P:'de novo' UMP biosynthetic process"/>
    <property type="evidence" value="ECO:0007669"/>
    <property type="project" value="UniProtKB-UniRule"/>
</dbReference>
<comment type="pathway">
    <text evidence="2 9 12">Pyrimidine metabolism; UMP biosynthesis via de novo pathway; UMP from orotate: step 2/2.</text>
</comment>
<dbReference type="InterPro" id="IPR018089">
    <property type="entry name" value="OMPdecase_AS"/>
</dbReference>
<comment type="subunit">
    <text evidence="3 9">Homodimer.</text>
</comment>
<keyword evidence="4 9" id="KW-0210">Decarboxylase</keyword>
<dbReference type="PANTHER" id="PTHR32119:SF2">
    <property type="entry name" value="OROTIDINE 5'-PHOSPHATE DECARBOXYLASE"/>
    <property type="match status" value="1"/>
</dbReference>
<evidence type="ECO:0000313" key="15">
    <source>
        <dbReference type="Proteomes" id="UP000295707"/>
    </source>
</evidence>
<reference evidence="14 15" key="1">
    <citation type="submission" date="2019-03" db="EMBL/GenBank/DDBJ databases">
        <title>Genomic Encyclopedia of Type Strains, Phase IV (KMG-IV): sequencing the most valuable type-strain genomes for metagenomic binning, comparative biology and taxonomic classification.</title>
        <authorList>
            <person name="Goeker M."/>
        </authorList>
    </citation>
    <scope>NUCLEOTIDE SEQUENCE [LARGE SCALE GENOMIC DNA]</scope>
    <source>
        <strain evidence="14 15">DSM 19610</strain>
    </source>
</reference>
<dbReference type="NCBIfam" id="TIGR01740">
    <property type="entry name" value="pyrF"/>
    <property type="match status" value="1"/>
</dbReference>
<evidence type="ECO:0000256" key="3">
    <source>
        <dbReference type="ARBA" id="ARBA00011738"/>
    </source>
</evidence>
<dbReference type="AlphaFoldDB" id="A0A4R1HCU6"/>
<dbReference type="Gene3D" id="3.20.20.70">
    <property type="entry name" value="Aldolase class I"/>
    <property type="match status" value="1"/>
</dbReference>
<dbReference type="InterPro" id="IPR001754">
    <property type="entry name" value="OMPdeCOase_dom"/>
</dbReference>
<dbReference type="EC" id="4.1.1.23" evidence="9"/>
<dbReference type="GO" id="GO:0006207">
    <property type="term" value="P:'de novo' pyrimidine nucleobase biosynthetic process"/>
    <property type="evidence" value="ECO:0007669"/>
    <property type="project" value="InterPro"/>
</dbReference>
<evidence type="ECO:0000313" key="14">
    <source>
        <dbReference type="EMBL" id="TCK18095.1"/>
    </source>
</evidence>
<proteinExistence type="inferred from homology"/>
<evidence type="ECO:0000256" key="8">
    <source>
        <dbReference type="ARBA" id="ARBA00061012"/>
    </source>
</evidence>
<dbReference type="RefSeq" id="WP_243640692.1">
    <property type="nucleotide sequence ID" value="NZ_SMFX01000001.1"/>
</dbReference>
<dbReference type="InterPro" id="IPR014732">
    <property type="entry name" value="OMPdecase"/>
</dbReference>
<dbReference type="CDD" id="cd04725">
    <property type="entry name" value="OMP_decarboxylase_like"/>
    <property type="match status" value="1"/>
</dbReference>
<evidence type="ECO:0000256" key="7">
    <source>
        <dbReference type="ARBA" id="ARBA00049157"/>
    </source>
</evidence>
<dbReference type="EMBL" id="SMFX01000001">
    <property type="protein sequence ID" value="TCK18095.1"/>
    <property type="molecule type" value="Genomic_DNA"/>
</dbReference>
<accession>A0A4R1HCU6</accession>
<dbReference type="SUPFAM" id="SSF51366">
    <property type="entry name" value="Ribulose-phoshate binding barrel"/>
    <property type="match status" value="1"/>
</dbReference>
<keyword evidence="5 9" id="KW-0665">Pyrimidine biosynthesis</keyword>
<evidence type="ECO:0000256" key="4">
    <source>
        <dbReference type="ARBA" id="ARBA00022793"/>
    </source>
</evidence>
<dbReference type="PANTHER" id="PTHR32119">
    <property type="entry name" value="OROTIDINE 5'-PHOSPHATE DECARBOXYLASE"/>
    <property type="match status" value="1"/>
</dbReference>